<dbReference type="PROSITE" id="PS51257">
    <property type="entry name" value="PROKAR_LIPOPROTEIN"/>
    <property type="match status" value="1"/>
</dbReference>
<dbReference type="Pfam" id="PF11845">
    <property type="entry name" value="Tll0287-like"/>
    <property type="match status" value="1"/>
</dbReference>
<keyword evidence="4" id="KW-1185">Reference proteome</keyword>
<sequence>MNHWKLAPIALGIAALAAGCSNNGATTASGEPAANEVSEEEIEQRSMDSREAIQQFASTLQGELMAAMEEGGPTEAIQVCNEVAPEIASDISAETGWDVGRTSLKLRNPDNAPDEWERAVLESFDAEVAAGTPADEVAPSHEVIQTEDGARFRFMAAIPAGSQCLACHGEDIDSDIQHALERLYPEDEATGYQAGQVRGAFTITQEM</sequence>
<dbReference type="STRING" id="252474.B1A74_07460"/>
<protein>
    <recommendedName>
        <fullName evidence="2">Tll0287-like domain-containing protein</fullName>
    </recommendedName>
</protein>
<gene>
    <name evidence="3" type="ORF">B1A74_07460</name>
</gene>
<name>A0A1V2ZYJ9_9GAMM</name>
<evidence type="ECO:0000313" key="4">
    <source>
        <dbReference type="Proteomes" id="UP000189177"/>
    </source>
</evidence>
<feature type="chain" id="PRO_5012053172" description="Tll0287-like domain-containing protein" evidence="1">
    <location>
        <begin position="18"/>
        <end position="207"/>
    </location>
</feature>
<reference evidence="3 4" key="1">
    <citation type="submission" date="2017-02" db="EMBL/GenBank/DDBJ databases">
        <title>Genomic diversity within the haloalkaliphilic genus Thioalkalivibrio.</title>
        <authorList>
            <person name="Ahn A.-C."/>
            <person name="Meier-Kolthoff J."/>
            <person name="Overmars L."/>
            <person name="Richter M."/>
            <person name="Woyke T."/>
            <person name="Sorokin D.Y."/>
            <person name="Muyzer G."/>
        </authorList>
    </citation>
    <scope>NUCLEOTIDE SEQUENCE [LARGE SCALE GENOMIC DNA]</scope>
    <source>
        <strain evidence="3 4">HL17</strain>
    </source>
</reference>
<proteinExistence type="predicted"/>
<evidence type="ECO:0000256" key="1">
    <source>
        <dbReference type="SAM" id="SignalP"/>
    </source>
</evidence>
<dbReference type="InterPro" id="IPR021796">
    <property type="entry name" value="Tll0287-like_dom"/>
</dbReference>
<dbReference type="AlphaFoldDB" id="A0A1V2ZYJ9"/>
<dbReference type="EMBL" id="MUZR01000023">
    <property type="protein sequence ID" value="OOC10159.1"/>
    <property type="molecule type" value="Genomic_DNA"/>
</dbReference>
<organism evidence="3 4">
    <name type="scientific">Thioalkalivibrio halophilus</name>
    <dbReference type="NCBI Taxonomy" id="252474"/>
    <lineage>
        <taxon>Bacteria</taxon>
        <taxon>Pseudomonadati</taxon>
        <taxon>Pseudomonadota</taxon>
        <taxon>Gammaproteobacteria</taxon>
        <taxon>Chromatiales</taxon>
        <taxon>Ectothiorhodospiraceae</taxon>
        <taxon>Thioalkalivibrio</taxon>
    </lineage>
</organism>
<feature type="domain" description="Tll0287-like" evidence="2">
    <location>
        <begin position="47"/>
        <end position="204"/>
    </location>
</feature>
<keyword evidence="1" id="KW-0732">Signal</keyword>
<dbReference type="OrthoDB" id="9797588at2"/>
<dbReference type="Proteomes" id="UP000189177">
    <property type="component" value="Unassembled WGS sequence"/>
</dbReference>
<evidence type="ECO:0000259" key="2">
    <source>
        <dbReference type="Pfam" id="PF11845"/>
    </source>
</evidence>
<comment type="caution">
    <text evidence="3">The sequence shown here is derived from an EMBL/GenBank/DDBJ whole genome shotgun (WGS) entry which is preliminary data.</text>
</comment>
<feature type="signal peptide" evidence="1">
    <location>
        <begin position="1"/>
        <end position="17"/>
    </location>
</feature>
<evidence type="ECO:0000313" key="3">
    <source>
        <dbReference type="EMBL" id="OOC10159.1"/>
    </source>
</evidence>
<accession>A0A1V2ZYJ9</accession>